<gene>
    <name evidence="3" type="ORF">ACFPZN_07145</name>
</gene>
<feature type="region of interest" description="Disordered" evidence="1">
    <location>
        <begin position="1"/>
        <end position="24"/>
    </location>
</feature>
<evidence type="ECO:0000256" key="2">
    <source>
        <dbReference type="SAM" id="Phobius"/>
    </source>
</evidence>
<dbReference type="EMBL" id="JBHSON010000007">
    <property type="protein sequence ID" value="MFC5745374.1"/>
    <property type="molecule type" value="Genomic_DNA"/>
</dbReference>
<keyword evidence="4" id="KW-1185">Reference proteome</keyword>
<comment type="caution">
    <text evidence="3">The sequence shown here is derived from an EMBL/GenBank/DDBJ whole genome shotgun (WGS) entry which is preliminary data.</text>
</comment>
<evidence type="ECO:0000256" key="1">
    <source>
        <dbReference type="SAM" id="MobiDB-lite"/>
    </source>
</evidence>
<proteinExistence type="predicted"/>
<name>A0ABW0ZU17_9ACTN</name>
<reference evidence="4" key="1">
    <citation type="journal article" date="2019" name="Int. J. Syst. Evol. Microbiol.">
        <title>The Global Catalogue of Microorganisms (GCM) 10K type strain sequencing project: providing services to taxonomists for standard genome sequencing and annotation.</title>
        <authorList>
            <consortium name="The Broad Institute Genomics Platform"/>
            <consortium name="The Broad Institute Genome Sequencing Center for Infectious Disease"/>
            <person name="Wu L."/>
            <person name="Ma J."/>
        </authorList>
    </citation>
    <scope>NUCLEOTIDE SEQUENCE [LARGE SCALE GENOMIC DNA]</scope>
    <source>
        <strain evidence="4">KCTC 42087</strain>
    </source>
</reference>
<dbReference type="RefSeq" id="WP_378280997.1">
    <property type="nucleotide sequence ID" value="NZ_JBHSON010000007.1"/>
</dbReference>
<evidence type="ECO:0000313" key="4">
    <source>
        <dbReference type="Proteomes" id="UP001596074"/>
    </source>
</evidence>
<keyword evidence="2" id="KW-1133">Transmembrane helix</keyword>
<evidence type="ECO:0000313" key="3">
    <source>
        <dbReference type="EMBL" id="MFC5745374.1"/>
    </source>
</evidence>
<feature type="transmembrane region" description="Helical" evidence="2">
    <location>
        <begin position="63"/>
        <end position="83"/>
    </location>
</feature>
<organism evidence="3 4">
    <name type="scientific">Actinomadura rugatobispora</name>
    <dbReference type="NCBI Taxonomy" id="1994"/>
    <lineage>
        <taxon>Bacteria</taxon>
        <taxon>Bacillati</taxon>
        <taxon>Actinomycetota</taxon>
        <taxon>Actinomycetes</taxon>
        <taxon>Streptosporangiales</taxon>
        <taxon>Thermomonosporaceae</taxon>
        <taxon>Actinomadura</taxon>
    </lineage>
</organism>
<protein>
    <submittedName>
        <fullName evidence="3">Uncharacterized protein</fullName>
    </submittedName>
</protein>
<dbReference type="Proteomes" id="UP001596074">
    <property type="component" value="Unassembled WGS sequence"/>
</dbReference>
<keyword evidence="2" id="KW-0472">Membrane</keyword>
<keyword evidence="2" id="KW-0812">Transmembrane</keyword>
<accession>A0ABW0ZU17</accession>
<sequence>MDITPSHPGLGERDELARLLPAPAERELPGERRRAIKEFMMGELREAPGPAQRGRRRLWRRPVVLIPALAAATALAVGLSAAVGQTPAYAVAENADGTITIEIHRWEDAKKLQADLRAMGVNIVVDFVPGGKRCRPPRITDPAPREQYRHTLLTFVESHHVSMGFVTKLGPSAIKPGQTAVIEYYHPENAGSAFNGWIANGRVAPCVLEDSVQPW</sequence>